<dbReference type="PANTHER" id="PTHR44259:SF37">
    <property type="entry name" value="DUF1618 DOMAIN-CONTAINING PROTEIN"/>
    <property type="match status" value="1"/>
</dbReference>
<dbReference type="InterPro" id="IPR050942">
    <property type="entry name" value="F-box_BR-signaling"/>
</dbReference>
<proteinExistence type="predicted"/>
<comment type="caution">
    <text evidence="2">The sequence shown here is derived from an EMBL/GenBank/DDBJ whole genome shotgun (WGS) entry which is preliminary data.</text>
</comment>
<evidence type="ECO:0000259" key="1">
    <source>
        <dbReference type="Pfam" id="PF03478"/>
    </source>
</evidence>
<dbReference type="InterPro" id="IPR005174">
    <property type="entry name" value="KIB1-4_b-propeller"/>
</dbReference>
<sequence length="163" mass="18073">MAFSLPMTCSSSSSVLGRRKKGSQQCQVLFALVDCGDVECWDLRDPLSPRVIMTYEKTPQKPIEKYDPEDVDHPKYVEGSSLGGWAIFVGLGSHGVALPAAEFLELKPNSIYFTDPTVLTRVENCVCGGHDIGIFNYEDKIVSRCYYPSDVRKIFPGAYVVLP</sequence>
<evidence type="ECO:0000313" key="3">
    <source>
        <dbReference type="Proteomes" id="UP000325081"/>
    </source>
</evidence>
<name>A0A5A7QV80_STRAF</name>
<evidence type="ECO:0000313" key="2">
    <source>
        <dbReference type="EMBL" id="GER49255.1"/>
    </source>
</evidence>
<feature type="domain" description="KIB1-4 beta-propeller" evidence="1">
    <location>
        <begin position="63"/>
        <end position="136"/>
    </location>
</feature>
<dbReference type="Pfam" id="PF03478">
    <property type="entry name" value="Beta-prop_KIB1-4"/>
    <property type="match status" value="1"/>
</dbReference>
<reference evidence="3" key="1">
    <citation type="journal article" date="2019" name="Curr. Biol.">
        <title>Genome Sequence of Striga asiatica Provides Insight into the Evolution of Plant Parasitism.</title>
        <authorList>
            <person name="Yoshida S."/>
            <person name="Kim S."/>
            <person name="Wafula E.K."/>
            <person name="Tanskanen J."/>
            <person name="Kim Y.M."/>
            <person name="Honaas L."/>
            <person name="Yang Z."/>
            <person name="Spallek T."/>
            <person name="Conn C.E."/>
            <person name="Ichihashi Y."/>
            <person name="Cheong K."/>
            <person name="Cui S."/>
            <person name="Der J.P."/>
            <person name="Gundlach H."/>
            <person name="Jiao Y."/>
            <person name="Hori C."/>
            <person name="Ishida J.K."/>
            <person name="Kasahara H."/>
            <person name="Kiba T."/>
            <person name="Kim M.S."/>
            <person name="Koo N."/>
            <person name="Laohavisit A."/>
            <person name="Lee Y.H."/>
            <person name="Lumba S."/>
            <person name="McCourt P."/>
            <person name="Mortimer J.C."/>
            <person name="Mutuku J.M."/>
            <person name="Nomura T."/>
            <person name="Sasaki-Sekimoto Y."/>
            <person name="Seto Y."/>
            <person name="Wang Y."/>
            <person name="Wakatake T."/>
            <person name="Sakakibara H."/>
            <person name="Demura T."/>
            <person name="Yamaguchi S."/>
            <person name="Yoneyama K."/>
            <person name="Manabe R.I."/>
            <person name="Nelson D.C."/>
            <person name="Schulman A.H."/>
            <person name="Timko M.P."/>
            <person name="dePamphilis C.W."/>
            <person name="Choi D."/>
            <person name="Shirasu K."/>
        </authorList>
    </citation>
    <scope>NUCLEOTIDE SEQUENCE [LARGE SCALE GENOMIC DNA]</scope>
    <source>
        <strain evidence="3">cv. UVA1</strain>
    </source>
</reference>
<dbReference type="PANTHER" id="PTHR44259">
    <property type="entry name" value="OS07G0183000 PROTEIN-RELATED"/>
    <property type="match status" value="1"/>
</dbReference>
<dbReference type="AlphaFoldDB" id="A0A5A7QV80"/>
<accession>A0A5A7QV80</accession>
<dbReference type="EMBL" id="BKCP01008515">
    <property type="protein sequence ID" value="GER49255.1"/>
    <property type="molecule type" value="Genomic_DNA"/>
</dbReference>
<protein>
    <recommendedName>
        <fullName evidence="1">KIB1-4 beta-propeller domain-containing protein</fullName>
    </recommendedName>
</protein>
<keyword evidence="3" id="KW-1185">Reference proteome</keyword>
<dbReference type="OrthoDB" id="945419at2759"/>
<dbReference type="Proteomes" id="UP000325081">
    <property type="component" value="Unassembled WGS sequence"/>
</dbReference>
<gene>
    <name evidence="2" type="ORF">STAS_26484</name>
</gene>
<organism evidence="2 3">
    <name type="scientific">Striga asiatica</name>
    <name type="common">Asiatic witchweed</name>
    <name type="synonym">Buchnera asiatica</name>
    <dbReference type="NCBI Taxonomy" id="4170"/>
    <lineage>
        <taxon>Eukaryota</taxon>
        <taxon>Viridiplantae</taxon>
        <taxon>Streptophyta</taxon>
        <taxon>Embryophyta</taxon>
        <taxon>Tracheophyta</taxon>
        <taxon>Spermatophyta</taxon>
        <taxon>Magnoliopsida</taxon>
        <taxon>eudicotyledons</taxon>
        <taxon>Gunneridae</taxon>
        <taxon>Pentapetalae</taxon>
        <taxon>asterids</taxon>
        <taxon>lamiids</taxon>
        <taxon>Lamiales</taxon>
        <taxon>Orobanchaceae</taxon>
        <taxon>Buchnereae</taxon>
        <taxon>Striga</taxon>
    </lineage>
</organism>